<feature type="non-terminal residue" evidence="2">
    <location>
        <position position="119"/>
    </location>
</feature>
<comment type="caution">
    <text evidence="2">The sequence shown here is derived from an EMBL/GenBank/DDBJ whole genome shotgun (WGS) entry which is preliminary data.</text>
</comment>
<feature type="compositionally biased region" description="Acidic residues" evidence="1">
    <location>
        <begin position="51"/>
        <end position="67"/>
    </location>
</feature>
<feature type="compositionally biased region" description="Low complexity" evidence="1">
    <location>
        <begin position="91"/>
        <end position="111"/>
    </location>
</feature>
<evidence type="ECO:0000256" key="1">
    <source>
        <dbReference type="SAM" id="MobiDB-lite"/>
    </source>
</evidence>
<proteinExistence type="predicted"/>
<keyword evidence="3" id="KW-1185">Reference proteome</keyword>
<dbReference type="EMBL" id="JAFIRN010000013">
    <property type="protein sequence ID" value="KAG5836599.1"/>
    <property type="molecule type" value="Genomic_DNA"/>
</dbReference>
<dbReference type="Proteomes" id="UP001044222">
    <property type="component" value="Chromosome 13"/>
</dbReference>
<accession>A0A9D3LT92</accession>
<feature type="region of interest" description="Disordered" evidence="1">
    <location>
        <begin position="41"/>
        <end position="119"/>
    </location>
</feature>
<dbReference type="AlphaFoldDB" id="A0A9D3LT92"/>
<sequence>MLVSKFYEFFHYVFCNDTSNRCPLILRCRRAERGSGRVLSLSAAGPAWTPQEEELHVEDEGFEDVEDRDPTAHHRAAPSGKSPTHPAALRPVPSTPTKQSTPPQSATAAPPGTDPLTPT</sequence>
<protein>
    <submittedName>
        <fullName evidence="2">Uncharacterized protein</fullName>
    </submittedName>
</protein>
<name>A0A9D3LT92_ANGAN</name>
<evidence type="ECO:0000313" key="2">
    <source>
        <dbReference type="EMBL" id="KAG5836599.1"/>
    </source>
</evidence>
<organism evidence="2 3">
    <name type="scientific">Anguilla anguilla</name>
    <name type="common">European freshwater eel</name>
    <name type="synonym">Muraena anguilla</name>
    <dbReference type="NCBI Taxonomy" id="7936"/>
    <lineage>
        <taxon>Eukaryota</taxon>
        <taxon>Metazoa</taxon>
        <taxon>Chordata</taxon>
        <taxon>Craniata</taxon>
        <taxon>Vertebrata</taxon>
        <taxon>Euteleostomi</taxon>
        <taxon>Actinopterygii</taxon>
        <taxon>Neopterygii</taxon>
        <taxon>Teleostei</taxon>
        <taxon>Anguilliformes</taxon>
        <taxon>Anguillidae</taxon>
        <taxon>Anguilla</taxon>
    </lineage>
</organism>
<reference evidence="2" key="1">
    <citation type="submission" date="2021-01" db="EMBL/GenBank/DDBJ databases">
        <title>A chromosome-scale assembly of European eel, Anguilla anguilla.</title>
        <authorList>
            <person name="Henkel C."/>
            <person name="Jong-Raadsen S.A."/>
            <person name="Dufour S."/>
            <person name="Weltzien F.-A."/>
            <person name="Palstra A.P."/>
            <person name="Pelster B."/>
            <person name="Spaink H.P."/>
            <person name="Van Den Thillart G.E."/>
            <person name="Jansen H."/>
            <person name="Zahm M."/>
            <person name="Klopp C."/>
            <person name="Cedric C."/>
            <person name="Louis A."/>
            <person name="Berthelot C."/>
            <person name="Parey E."/>
            <person name="Roest Crollius H."/>
            <person name="Montfort J."/>
            <person name="Robinson-Rechavi M."/>
            <person name="Bucao C."/>
            <person name="Bouchez O."/>
            <person name="Gislard M."/>
            <person name="Lluch J."/>
            <person name="Milhes M."/>
            <person name="Lampietro C."/>
            <person name="Lopez Roques C."/>
            <person name="Donnadieu C."/>
            <person name="Braasch I."/>
            <person name="Desvignes T."/>
            <person name="Postlethwait J."/>
            <person name="Bobe J."/>
            <person name="Guiguen Y."/>
            <person name="Dirks R."/>
        </authorList>
    </citation>
    <scope>NUCLEOTIDE SEQUENCE</scope>
    <source>
        <strain evidence="2">Tag_6206</strain>
        <tissue evidence="2">Liver</tissue>
    </source>
</reference>
<evidence type="ECO:0000313" key="3">
    <source>
        <dbReference type="Proteomes" id="UP001044222"/>
    </source>
</evidence>
<gene>
    <name evidence="2" type="ORF">ANANG_G00230040</name>
</gene>